<name>A0A182UN59_ANOME</name>
<feature type="transmembrane region" description="Helical" evidence="2">
    <location>
        <begin position="58"/>
        <end position="78"/>
    </location>
</feature>
<keyword evidence="2" id="KW-1133">Transmembrane helix</keyword>
<protein>
    <submittedName>
        <fullName evidence="3">Uncharacterized protein</fullName>
    </submittedName>
</protein>
<dbReference type="EnsemblMetazoa" id="AMEM000740-RA">
    <property type="protein sequence ID" value="AMEM000740-PA"/>
    <property type="gene ID" value="AMEM000740"/>
</dbReference>
<feature type="compositionally biased region" description="Basic residues" evidence="1">
    <location>
        <begin position="1"/>
        <end position="23"/>
    </location>
</feature>
<feature type="compositionally biased region" description="Low complexity" evidence="1">
    <location>
        <begin position="103"/>
        <end position="123"/>
    </location>
</feature>
<keyword evidence="4" id="KW-1185">Reference proteome</keyword>
<feature type="region of interest" description="Disordered" evidence="1">
    <location>
        <begin position="1"/>
        <end position="35"/>
    </location>
</feature>
<organism evidence="3 4">
    <name type="scientific">Anopheles merus</name>
    <name type="common">Mosquito</name>
    <dbReference type="NCBI Taxonomy" id="30066"/>
    <lineage>
        <taxon>Eukaryota</taxon>
        <taxon>Metazoa</taxon>
        <taxon>Ecdysozoa</taxon>
        <taxon>Arthropoda</taxon>
        <taxon>Hexapoda</taxon>
        <taxon>Insecta</taxon>
        <taxon>Pterygota</taxon>
        <taxon>Neoptera</taxon>
        <taxon>Endopterygota</taxon>
        <taxon>Diptera</taxon>
        <taxon>Nematocera</taxon>
        <taxon>Culicoidea</taxon>
        <taxon>Culicidae</taxon>
        <taxon>Anophelinae</taxon>
        <taxon>Anopheles</taxon>
    </lineage>
</organism>
<evidence type="ECO:0000256" key="2">
    <source>
        <dbReference type="SAM" id="Phobius"/>
    </source>
</evidence>
<evidence type="ECO:0000256" key="1">
    <source>
        <dbReference type="SAM" id="MobiDB-lite"/>
    </source>
</evidence>
<evidence type="ECO:0000313" key="4">
    <source>
        <dbReference type="Proteomes" id="UP000075903"/>
    </source>
</evidence>
<dbReference type="Proteomes" id="UP000075903">
    <property type="component" value="Unassembled WGS sequence"/>
</dbReference>
<evidence type="ECO:0000313" key="3">
    <source>
        <dbReference type="EnsemblMetazoa" id="AMEM000740-PA"/>
    </source>
</evidence>
<proteinExistence type="predicted"/>
<accession>A0A182UN59</accession>
<keyword evidence="2" id="KW-0812">Transmembrane</keyword>
<sequence length="153" mass="16952">MKNKPRISRTKRCGGRSRGQQWRHHADQHRGTGPVVRPRKQLVRLRLEQLVVRHAKLFMVRLLLLLLLLVVVLVRLLVFVRGLRQIGRCGAGFRQNGHGTGSGSSSPTSTSSRRAGTSGNSSTDRTHGVVLSTITNLIMLQCCLASRNRTGKV</sequence>
<dbReference type="VEuPathDB" id="VectorBase:AMEM000740"/>
<keyword evidence="2" id="KW-0472">Membrane</keyword>
<dbReference type="AlphaFoldDB" id="A0A182UN59"/>
<reference evidence="3" key="1">
    <citation type="submission" date="2020-05" db="UniProtKB">
        <authorList>
            <consortium name="EnsemblMetazoa"/>
        </authorList>
    </citation>
    <scope>IDENTIFICATION</scope>
    <source>
        <strain evidence="3">MAF</strain>
    </source>
</reference>
<feature type="region of interest" description="Disordered" evidence="1">
    <location>
        <begin position="94"/>
        <end position="125"/>
    </location>
</feature>